<dbReference type="InterPro" id="IPR036291">
    <property type="entry name" value="NAD(P)-bd_dom_sf"/>
</dbReference>
<organism evidence="2 4">
    <name type="scientific">Budvicia aquatica</name>
    <dbReference type="NCBI Taxonomy" id="82979"/>
    <lineage>
        <taxon>Bacteria</taxon>
        <taxon>Pseudomonadati</taxon>
        <taxon>Pseudomonadota</taxon>
        <taxon>Gammaproteobacteria</taxon>
        <taxon>Enterobacterales</taxon>
        <taxon>Budviciaceae</taxon>
        <taxon>Budvicia</taxon>
    </lineage>
</organism>
<gene>
    <name evidence="2" type="ORF">CRN84_26050</name>
    <name evidence="3" type="ORF">NCTC12282_00434</name>
</gene>
<dbReference type="Gene3D" id="3.40.50.720">
    <property type="entry name" value="NAD(P)-binding Rossmann-like Domain"/>
    <property type="match status" value="1"/>
</dbReference>
<proteinExistence type="predicted"/>
<reference evidence="3 5" key="3">
    <citation type="submission" date="2019-03" db="EMBL/GenBank/DDBJ databases">
        <authorList>
            <consortium name="Pathogen Informatics"/>
        </authorList>
    </citation>
    <scope>NUCLEOTIDE SEQUENCE [LARGE SCALE GENOMIC DNA]</scope>
    <source>
        <strain evidence="3 5">NCTC12282</strain>
    </source>
</reference>
<dbReference type="InterPro" id="IPR016040">
    <property type="entry name" value="NAD(P)-bd_dom"/>
</dbReference>
<feature type="domain" description="NAD(P)-binding" evidence="1">
    <location>
        <begin position="7"/>
        <end position="196"/>
    </location>
</feature>
<name>A0A2C6DMQ1_9GAMM</name>
<dbReference type="AlphaFoldDB" id="A0A2C6DMQ1"/>
<dbReference type="EMBL" id="CAADJA010000002">
    <property type="protein sequence ID" value="VFS45557.1"/>
    <property type="molecule type" value="Genomic_DNA"/>
</dbReference>
<dbReference type="RefSeq" id="WP_029096955.1">
    <property type="nucleotide sequence ID" value="NZ_BRLG01000010.1"/>
</dbReference>
<dbReference type="Proteomes" id="UP000224974">
    <property type="component" value="Unassembled WGS sequence"/>
</dbReference>
<evidence type="ECO:0000313" key="2">
    <source>
        <dbReference type="EMBL" id="PHI32526.1"/>
    </source>
</evidence>
<reference evidence="4" key="2">
    <citation type="submission" date="2017-09" db="EMBL/GenBank/DDBJ databases">
        <title>FDA dAtabase for Regulatory Grade micrObial Sequences (FDA-ARGOS): Supporting development and validation of Infectious Disease Dx tests.</title>
        <authorList>
            <person name="Minogue T."/>
            <person name="Wolcott M."/>
            <person name="Wasieloski L."/>
            <person name="Aguilar W."/>
            <person name="Moore D."/>
            <person name="Tallon L."/>
            <person name="Sadzewicz L."/>
            <person name="Ott S."/>
            <person name="Zhao X."/>
            <person name="Nagaraj S."/>
            <person name="Vavikolanu K."/>
            <person name="Aluvathingal J."/>
            <person name="Nadendla S."/>
            <person name="Sichtig H."/>
        </authorList>
    </citation>
    <scope>NUCLEOTIDE SEQUENCE [LARGE SCALE GENOMIC DNA]</scope>
    <source>
        <strain evidence="4">FDAARGOS_387</strain>
    </source>
</reference>
<dbReference type="PANTHER" id="PTHR43355:SF2">
    <property type="entry name" value="FLAVIN REDUCTASE (NADPH)"/>
    <property type="match status" value="1"/>
</dbReference>
<dbReference type="InterPro" id="IPR051606">
    <property type="entry name" value="Polyketide_Oxido-like"/>
</dbReference>
<dbReference type="Pfam" id="PF13460">
    <property type="entry name" value="NAD_binding_10"/>
    <property type="match status" value="1"/>
</dbReference>
<dbReference type="Proteomes" id="UP000373449">
    <property type="component" value="Unassembled WGS sequence"/>
</dbReference>
<evidence type="ECO:0000259" key="1">
    <source>
        <dbReference type="Pfam" id="PF13460"/>
    </source>
</evidence>
<dbReference type="EMBL" id="PDDX01000001">
    <property type="protein sequence ID" value="PHI32526.1"/>
    <property type="molecule type" value="Genomic_DNA"/>
</dbReference>
<evidence type="ECO:0000313" key="5">
    <source>
        <dbReference type="Proteomes" id="UP000373449"/>
    </source>
</evidence>
<dbReference type="STRING" id="1111728.GCA_000427805_04834"/>
<reference evidence="2" key="1">
    <citation type="submission" date="2017-09" db="EMBL/GenBank/DDBJ databases">
        <title>FDA dAtabase for Regulatory Grade micrObial Sequences (FDA-ARGOS): Supporting development and validation of Infectious Disease Dx tests.</title>
        <authorList>
            <person name="Minogue T."/>
            <person name="Wolcott M."/>
            <person name="Wasieloski L."/>
            <person name="Aguilar W."/>
            <person name="Moore D."/>
            <person name="Tallon L.J."/>
            <person name="Sadzewicz L."/>
            <person name="Ott S."/>
            <person name="Zhao X."/>
            <person name="Nagaraj S."/>
            <person name="Vavikolanu K."/>
            <person name="Aluvathingal J."/>
            <person name="Nadendla S."/>
            <person name="Sichtig H."/>
        </authorList>
    </citation>
    <scope>NUCLEOTIDE SEQUENCE</scope>
    <source>
        <strain evidence="2">FDAARGOS_387</strain>
    </source>
</reference>
<dbReference type="OrthoDB" id="9787486at2"/>
<keyword evidence="4" id="KW-1185">Reference proteome</keyword>
<evidence type="ECO:0000313" key="3">
    <source>
        <dbReference type="EMBL" id="VFS45557.1"/>
    </source>
</evidence>
<sequence length="211" mass="22749">MNIAIIGASGKSGQKIMAEALQRGHTVTAIVRTAGKITDKSVSVLEKDLFDLTAADLAPFDAVVDAFSASPGHEKDHQTSLAHLADILSGNQQTRLLVVGGAGSLYVDEQLTLQVIDTPDFPDAYKPTASNMRDAYLALKTRNDVNWTYFSPSAMFIPDAPRTGSYTLGKDRLLINSAGESTIGYADYATAMVDEIEQGQHIRQRFTAVAR</sequence>
<dbReference type="PANTHER" id="PTHR43355">
    <property type="entry name" value="FLAVIN REDUCTASE (NADPH)"/>
    <property type="match status" value="1"/>
</dbReference>
<dbReference type="CDD" id="cd05244">
    <property type="entry name" value="BVR-B_like_SDR_a"/>
    <property type="match status" value="1"/>
</dbReference>
<dbReference type="GO" id="GO:0016646">
    <property type="term" value="F:oxidoreductase activity, acting on the CH-NH group of donors, NAD or NADP as acceptor"/>
    <property type="evidence" value="ECO:0007669"/>
    <property type="project" value="TreeGrafter"/>
</dbReference>
<dbReference type="SUPFAM" id="SSF51735">
    <property type="entry name" value="NAD(P)-binding Rossmann-fold domains"/>
    <property type="match status" value="1"/>
</dbReference>
<protein>
    <submittedName>
        <fullName evidence="2">NAD(P)-dependent oxidoreductase</fullName>
    </submittedName>
    <submittedName>
        <fullName evidence="3">NADH-flavin reductase</fullName>
    </submittedName>
</protein>
<evidence type="ECO:0000313" key="4">
    <source>
        <dbReference type="Proteomes" id="UP000224974"/>
    </source>
</evidence>
<accession>A0A2C6DMQ1</accession>